<proteinExistence type="predicted"/>
<name>A0A5B7CK54_PORTR</name>
<dbReference type="AlphaFoldDB" id="A0A5B7CK54"/>
<accession>A0A5B7CK54</accession>
<comment type="caution">
    <text evidence="1">The sequence shown here is derived from an EMBL/GenBank/DDBJ whole genome shotgun (WGS) entry which is preliminary data.</text>
</comment>
<reference evidence="1 2" key="1">
    <citation type="submission" date="2019-05" db="EMBL/GenBank/DDBJ databases">
        <title>Another draft genome of Portunus trituberculatus and its Hox gene families provides insights of decapod evolution.</title>
        <authorList>
            <person name="Jeong J.-H."/>
            <person name="Song I."/>
            <person name="Kim S."/>
            <person name="Choi T."/>
            <person name="Kim D."/>
            <person name="Ryu S."/>
            <person name="Kim W."/>
        </authorList>
    </citation>
    <scope>NUCLEOTIDE SEQUENCE [LARGE SCALE GENOMIC DNA]</scope>
    <source>
        <tissue evidence="1">Muscle</tissue>
    </source>
</reference>
<evidence type="ECO:0000313" key="1">
    <source>
        <dbReference type="EMBL" id="MPC08736.1"/>
    </source>
</evidence>
<dbReference type="EMBL" id="VSRR010000042">
    <property type="protein sequence ID" value="MPC08736.1"/>
    <property type="molecule type" value="Genomic_DNA"/>
</dbReference>
<keyword evidence="2" id="KW-1185">Reference proteome</keyword>
<organism evidence="1 2">
    <name type="scientific">Portunus trituberculatus</name>
    <name type="common">Swimming crab</name>
    <name type="synonym">Neptunus trituberculatus</name>
    <dbReference type="NCBI Taxonomy" id="210409"/>
    <lineage>
        <taxon>Eukaryota</taxon>
        <taxon>Metazoa</taxon>
        <taxon>Ecdysozoa</taxon>
        <taxon>Arthropoda</taxon>
        <taxon>Crustacea</taxon>
        <taxon>Multicrustacea</taxon>
        <taxon>Malacostraca</taxon>
        <taxon>Eumalacostraca</taxon>
        <taxon>Eucarida</taxon>
        <taxon>Decapoda</taxon>
        <taxon>Pleocyemata</taxon>
        <taxon>Brachyura</taxon>
        <taxon>Eubrachyura</taxon>
        <taxon>Portunoidea</taxon>
        <taxon>Portunidae</taxon>
        <taxon>Portuninae</taxon>
        <taxon>Portunus</taxon>
    </lineage>
</organism>
<dbReference type="Proteomes" id="UP000324222">
    <property type="component" value="Unassembled WGS sequence"/>
</dbReference>
<sequence length="165" mass="18325">MTAGAAVHRHTLARAQVSSLKRLLSKILCYAPCPEPPKYRLSPARNPLGATHHIFACPFLFHGCSSSIWPKHLFTRTDSGHHDLGEAGVFREEHLPGRPEARGLTGRLTCCYQKWMHGVKRYIIYGRITYGKADPGWTLVEVQGTLRSCGGPGEGPHEAEAIWTR</sequence>
<protein>
    <submittedName>
        <fullName evidence="1">Uncharacterized protein</fullName>
    </submittedName>
</protein>
<gene>
    <name evidence="1" type="ORF">E2C01_001334</name>
</gene>
<evidence type="ECO:0000313" key="2">
    <source>
        <dbReference type="Proteomes" id="UP000324222"/>
    </source>
</evidence>